<feature type="compositionally biased region" description="Polar residues" evidence="5">
    <location>
        <begin position="171"/>
        <end position="184"/>
    </location>
</feature>
<evidence type="ECO:0000256" key="6">
    <source>
        <dbReference type="SAM" id="SignalP"/>
    </source>
</evidence>
<proteinExistence type="predicted"/>
<keyword evidence="1" id="KW-0134">Cell wall</keyword>
<evidence type="ECO:0000259" key="7">
    <source>
        <dbReference type="PROSITE" id="PS50847"/>
    </source>
</evidence>
<dbReference type="PROSITE" id="PS50847">
    <property type="entry name" value="GRAM_POS_ANCHORING"/>
    <property type="match status" value="1"/>
</dbReference>
<dbReference type="EMBL" id="AMYT01000021">
    <property type="protein sequence ID" value="EKU26993.1"/>
    <property type="molecule type" value="Genomic_DNA"/>
</dbReference>
<feature type="compositionally biased region" description="Basic and acidic residues" evidence="5">
    <location>
        <begin position="144"/>
        <end position="156"/>
    </location>
</feature>
<keyword evidence="2" id="KW-0964">Secreted</keyword>
<dbReference type="Pfam" id="PF00746">
    <property type="entry name" value="Gram_pos_anchor"/>
    <property type="match status" value="1"/>
</dbReference>
<protein>
    <recommendedName>
        <fullName evidence="7">Gram-positive cocci surface proteins LPxTG domain-containing protein</fullName>
    </recommendedName>
</protein>
<gene>
    <name evidence="8" type="ORF">C683_0989</name>
</gene>
<comment type="caution">
    <text evidence="8">The sequence shown here is derived from an EMBL/GenBank/DDBJ whole genome shotgun (WGS) entry which is preliminary data.</text>
</comment>
<keyword evidence="3 6" id="KW-0732">Signal</keyword>
<feature type="region of interest" description="Disordered" evidence="5">
    <location>
        <begin position="43"/>
        <end position="196"/>
    </location>
</feature>
<evidence type="ECO:0000313" key="8">
    <source>
        <dbReference type="EMBL" id="EKU26993.1"/>
    </source>
</evidence>
<accession>K8ZK77</accession>
<sequence>MEFKKLLVSSALLAGMMGISANTVSATEKSIADECLNVDEVEIDPGHDVNYKPNQSSEQTTEDSIWLDYPGDGIYAPDPNTGKYPSLDFPSNNKKEPNKESGTIIVGPTTKPGDGENDLDCPGDGAYSPDPEKPIYSSEISEESTSHKDQEIKKENQATSSTQETTKEVQENTPITSKETTKVLSTAKKDKNPSVSTVAIKETTKEGNTTEINEGTLPQTGTEDAAKISAAGAALIVAASLMGYSVFSKKSKNS</sequence>
<evidence type="ECO:0000256" key="5">
    <source>
        <dbReference type="SAM" id="MobiDB-lite"/>
    </source>
</evidence>
<evidence type="ECO:0000256" key="2">
    <source>
        <dbReference type="ARBA" id="ARBA00022525"/>
    </source>
</evidence>
<feature type="domain" description="Gram-positive cocci surface proteins LPxTG" evidence="7">
    <location>
        <begin position="217"/>
        <end position="254"/>
    </location>
</feature>
<reference evidence="8 9" key="1">
    <citation type="journal article" date="2013" name="Genome Announc.">
        <title>Draft Genome Sequence of Catellicoccus marimammalium, a Novel Species Commonly Found in Gull Feces.</title>
        <authorList>
            <person name="Weigand M.R."/>
            <person name="Ryu H."/>
            <person name="Bozcek L."/>
            <person name="Konstantinidis K.T."/>
            <person name="Santo Domingo J.W."/>
        </authorList>
    </citation>
    <scope>NUCLEOTIDE SEQUENCE [LARGE SCALE GENOMIC DNA]</scope>
    <source>
        <strain evidence="8 9">M35/04/3</strain>
    </source>
</reference>
<keyword evidence="4" id="KW-0572">Peptidoglycan-anchor</keyword>
<feature type="compositionally biased region" description="Polar residues" evidence="5">
    <location>
        <begin position="52"/>
        <end position="63"/>
    </location>
</feature>
<evidence type="ECO:0000313" key="9">
    <source>
        <dbReference type="Proteomes" id="UP000016057"/>
    </source>
</evidence>
<dbReference type="Proteomes" id="UP000016057">
    <property type="component" value="Unassembled WGS sequence"/>
</dbReference>
<feature type="chain" id="PRO_5039331874" description="Gram-positive cocci surface proteins LPxTG domain-containing protein" evidence="6">
    <location>
        <begin position="22"/>
        <end position="254"/>
    </location>
</feature>
<dbReference type="InterPro" id="IPR019931">
    <property type="entry name" value="LPXTG_anchor"/>
</dbReference>
<dbReference type="RefSeq" id="WP_009491552.1">
    <property type="nucleotide sequence ID" value="NZ_AMYT01000021.1"/>
</dbReference>
<dbReference type="STRING" id="1234409.C683_0989"/>
<feature type="signal peptide" evidence="6">
    <location>
        <begin position="1"/>
        <end position="21"/>
    </location>
</feature>
<dbReference type="AlphaFoldDB" id="K8ZK77"/>
<organism evidence="8 9">
    <name type="scientific">Catellicoccus marimammalium M35/04/3</name>
    <dbReference type="NCBI Taxonomy" id="1234409"/>
    <lineage>
        <taxon>Bacteria</taxon>
        <taxon>Bacillati</taxon>
        <taxon>Bacillota</taxon>
        <taxon>Bacilli</taxon>
        <taxon>Lactobacillales</taxon>
        <taxon>Enterococcaceae</taxon>
        <taxon>Catellicoccus</taxon>
    </lineage>
</organism>
<evidence type="ECO:0000256" key="1">
    <source>
        <dbReference type="ARBA" id="ARBA00022512"/>
    </source>
</evidence>
<dbReference type="NCBIfam" id="TIGR01167">
    <property type="entry name" value="LPXTG_anchor"/>
    <property type="match status" value="1"/>
</dbReference>
<evidence type="ECO:0000256" key="3">
    <source>
        <dbReference type="ARBA" id="ARBA00022729"/>
    </source>
</evidence>
<evidence type="ECO:0000256" key="4">
    <source>
        <dbReference type="ARBA" id="ARBA00023088"/>
    </source>
</evidence>
<keyword evidence="9" id="KW-1185">Reference proteome</keyword>
<name>K8ZK77_9ENTE</name>